<dbReference type="GO" id="GO:0008811">
    <property type="term" value="F:chloramphenicol O-acetyltransferase activity"/>
    <property type="evidence" value="ECO:0007669"/>
    <property type="project" value="InterPro"/>
</dbReference>
<protein>
    <submittedName>
        <fullName evidence="2">CatA-like O-acetyltransferase</fullName>
    </submittedName>
</protein>
<dbReference type="Pfam" id="PF00302">
    <property type="entry name" value="CAT"/>
    <property type="match status" value="1"/>
</dbReference>
<dbReference type="SMART" id="SM01059">
    <property type="entry name" value="CAT"/>
    <property type="match status" value="1"/>
</dbReference>
<keyword evidence="3" id="KW-1185">Reference proteome</keyword>
<evidence type="ECO:0000256" key="1">
    <source>
        <dbReference type="PIRSR" id="PIRSR000440-1"/>
    </source>
</evidence>
<dbReference type="PIRSF" id="PIRSF000440">
    <property type="entry name" value="CAT"/>
    <property type="match status" value="1"/>
</dbReference>
<dbReference type="AlphaFoldDB" id="A0AAE9SDJ8"/>
<proteinExistence type="predicted"/>
<dbReference type="InterPro" id="IPR023213">
    <property type="entry name" value="CAT-like_dom_sf"/>
</dbReference>
<sequence length="208" mass="23863">MSNYLLVDETKWGRALHCNIFKNFSNPLYGVTVELDVTKFINKIRKLETSFTFAMIFVTARCANEVEAFRYRFLDGRVVLYDQINTVFTYLDKETELFKIIDAPLTDTLQTYVLAAQQAALAQQAYFTAPAGGNVFQFSPLPWFSYTQLSHTFSGDKENAIPLFNWGKYSEREGRVMLPFSVQVHHSFVDGIHIGKFLEKLQAALNEN</sequence>
<feature type="active site" description="Proton acceptor" evidence="1">
    <location>
        <position position="186"/>
    </location>
</feature>
<dbReference type="PANTHER" id="PTHR38474:SF1">
    <property type="entry name" value="SLR0299 PROTEIN"/>
    <property type="match status" value="1"/>
</dbReference>
<reference evidence="2" key="1">
    <citation type="submission" date="2022-06" db="EMBL/GenBank/DDBJ databases">
        <title>Complete Genome of Aeromonas sp. Strain SOD01 Isolated from an Urban Freshwater Stream.</title>
        <authorList>
            <person name="Williams L.E."/>
            <person name="Brysgel T."/>
            <person name="Capestro E.M."/>
            <person name="Foltz G.V."/>
            <person name="Gardner A.E."/>
            <person name="Ingrassia J."/>
            <person name="Peterson E."/>
            <person name="Arruda J."/>
            <person name="Flaherty I."/>
            <person name="Hunt M."/>
            <person name="Pappas G."/>
            <person name="Ramsaran S."/>
            <person name="Rocha M."/>
        </authorList>
    </citation>
    <scope>NUCLEOTIDE SEQUENCE</scope>
    <source>
        <strain evidence="2">SOD01</strain>
    </source>
</reference>
<dbReference type="Proteomes" id="UP001056890">
    <property type="component" value="Chromosome"/>
</dbReference>
<organism evidence="2 3">
    <name type="scientific">Aeromonas encheleia</name>
    <dbReference type="NCBI Taxonomy" id="73010"/>
    <lineage>
        <taxon>Bacteria</taxon>
        <taxon>Pseudomonadati</taxon>
        <taxon>Pseudomonadota</taxon>
        <taxon>Gammaproteobacteria</taxon>
        <taxon>Aeromonadales</taxon>
        <taxon>Aeromonadaceae</taxon>
        <taxon>Aeromonas</taxon>
    </lineage>
</organism>
<name>A0AAE9SDJ8_9GAMM</name>
<evidence type="ECO:0000313" key="3">
    <source>
        <dbReference type="Proteomes" id="UP001056890"/>
    </source>
</evidence>
<dbReference type="RefSeq" id="WP_252996344.1">
    <property type="nucleotide sequence ID" value="NZ_CP099717.1"/>
</dbReference>
<accession>A0AAE9SDJ8</accession>
<gene>
    <name evidence="2" type="ORF">NHF51_10145</name>
</gene>
<dbReference type="EMBL" id="CP099717">
    <property type="protein sequence ID" value="USV59468.1"/>
    <property type="molecule type" value="Genomic_DNA"/>
</dbReference>
<dbReference type="Gene3D" id="3.30.559.10">
    <property type="entry name" value="Chloramphenicol acetyltransferase-like domain"/>
    <property type="match status" value="1"/>
</dbReference>
<evidence type="ECO:0000313" key="2">
    <source>
        <dbReference type="EMBL" id="USV59468.1"/>
    </source>
</evidence>
<dbReference type="SUPFAM" id="SSF52777">
    <property type="entry name" value="CoA-dependent acyltransferases"/>
    <property type="match status" value="1"/>
</dbReference>
<dbReference type="InterPro" id="IPR001707">
    <property type="entry name" value="Cmp_AcTrfase"/>
</dbReference>
<dbReference type="PANTHER" id="PTHR38474">
    <property type="entry name" value="SLR0299 PROTEIN"/>
    <property type="match status" value="1"/>
</dbReference>